<gene>
    <name evidence="1" type="ORF">NEISICOT_03053</name>
</gene>
<organism evidence="1 2">
    <name type="scientific">Neisseria sicca ATCC 29256</name>
    <dbReference type="NCBI Taxonomy" id="547045"/>
    <lineage>
        <taxon>Bacteria</taxon>
        <taxon>Pseudomonadati</taxon>
        <taxon>Pseudomonadota</taxon>
        <taxon>Betaproteobacteria</taxon>
        <taxon>Neisseriales</taxon>
        <taxon>Neisseriaceae</taxon>
        <taxon>Neisseria</taxon>
    </lineage>
</organism>
<sequence>MAVPQSNQYIIIKRIVSAPLQFATNRRRTLQSQTARKPL</sequence>
<reference evidence="1" key="1">
    <citation type="submission" date="2009-07" db="EMBL/GenBank/DDBJ databases">
        <authorList>
            <person name="Weinstock G."/>
            <person name="Sodergren E."/>
            <person name="Clifton S."/>
            <person name="Fulton L."/>
            <person name="Fulton B."/>
            <person name="Courtney L."/>
            <person name="Fronick C."/>
            <person name="Harrison M."/>
            <person name="Strong C."/>
            <person name="Farmer C."/>
            <person name="Delahaunty K."/>
            <person name="Markovic C."/>
            <person name="Hall O."/>
            <person name="Minx P."/>
            <person name="Tomlinson C."/>
            <person name="Mitreva M."/>
            <person name="Nelson J."/>
            <person name="Hou S."/>
            <person name="Wollam A."/>
            <person name="Pepin K.H."/>
            <person name="Johnson M."/>
            <person name="Bhonagiri V."/>
            <person name="Nash W.E."/>
            <person name="Warren W."/>
            <person name="Chinwalla A."/>
            <person name="Mardis E.R."/>
            <person name="Wilson R.K."/>
        </authorList>
    </citation>
    <scope>NUCLEOTIDE SEQUENCE [LARGE SCALE GENOMIC DNA]</scope>
    <source>
        <strain evidence="1">ATCC 29256</strain>
    </source>
</reference>
<keyword evidence="2" id="KW-1185">Reference proteome</keyword>
<dbReference type="AlphaFoldDB" id="C6M927"/>
<name>C6M927_NEISI</name>
<comment type="caution">
    <text evidence="1">The sequence shown here is derived from an EMBL/GenBank/DDBJ whole genome shotgun (WGS) entry which is preliminary data.</text>
</comment>
<protein>
    <submittedName>
        <fullName evidence="1">Uncharacterized protein</fullName>
    </submittedName>
</protein>
<dbReference type="EMBL" id="ACKO02000025">
    <property type="protein sequence ID" value="EET43169.1"/>
    <property type="molecule type" value="Genomic_DNA"/>
</dbReference>
<proteinExistence type="predicted"/>
<evidence type="ECO:0000313" key="2">
    <source>
        <dbReference type="Proteomes" id="UP000005365"/>
    </source>
</evidence>
<evidence type="ECO:0000313" key="1">
    <source>
        <dbReference type="EMBL" id="EET43169.1"/>
    </source>
</evidence>
<accession>C6M927</accession>
<dbReference type="Proteomes" id="UP000005365">
    <property type="component" value="Unassembled WGS sequence"/>
</dbReference>